<dbReference type="Proteomes" id="UP001162131">
    <property type="component" value="Unassembled WGS sequence"/>
</dbReference>
<name>A0AAU9IW90_9CILI</name>
<accession>A0AAU9IW90</accession>
<feature type="region of interest" description="Disordered" evidence="1">
    <location>
        <begin position="16"/>
        <end position="55"/>
    </location>
</feature>
<reference evidence="2" key="1">
    <citation type="submission" date="2021-09" db="EMBL/GenBank/DDBJ databases">
        <authorList>
            <consortium name="AG Swart"/>
            <person name="Singh M."/>
            <person name="Singh A."/>
            <person name="Seah K."/>
            <person name="Emmerich C."/>
        </authorList>
    </citation>
    <scope>NUCLEOTIDE SEQUENCE</scope>
    <source>
        <strain evidence="2">ATCC30299</strain>
    </source>
</reference>
<protein>
    <submittedName>
        <fullName evidence="2">Uncharacterized protein</fullName>
    </submittedName>
</protein>
<organism evidence="2 3">
    <name type="scientific">Blepharisma stoltei</name>
    <dbReference type="NCBI Taxonomy" id="1481888"/>
    <lineage>
        <taxon>Eukaryota</taxon>
        <taxon>Sar</taxon>
        <taxon>Alveolata</taxon>
        <taxon>Ciliophora</taxon>
        <taxon>Postciliodesmatophora</taxon>
        <taxon>Heterotrichea</taxon>
        <taxon>Heterotrichida</taxon>
        <taxon>Blepharismidae</taxon>
        <taxon>Blepharisma</taxon>
    </lineage>
</organism>
<evidence type="ECO:0000313" key="3">
    <source>
        <dbReference type="Proteomes" id="UP001162131"/>
    </source>
</evidence>
<comment type="caution">
    <text evidence="2">The sequence shown here is derived from an EMBL/GenBank/DDBJ whole genome shotgun (WGS) entry which is preliminary data.</text>
</comment>
<dbReference type="AlphaFoldDB" id="A0AAU9IW90"/>
<gene>
    <name evidence="2" type="ORF">BSTOLATCC_MIC20233</name>
</gene>
<proteinExistence type="predicted"/>
<sequence length="176" mass="20212">MLTRLGLRPLLRFMSGGSHHAEPAAHHDHHAAEHHDEHGHHVHHSNVKIPEGSWHRDTDDEDQYYYYNKYGPFHSYNLLNQFRTLDKHNTAEEDPYRNTIQGYVNMADTSIDRVNSQRGILEFIGLLSFLMLAIGMTQVRSLYDGENLGPQIGGALVTAQEIEDFIGELKKRKNNN</sequence>
<evidence type="ECO:0000256" key="1">
    <source>
        <dbReference type="SAM" id="MobiDB-lite"/>
    </source>
</evidence>
<evidence type="ECO:0000313" key="2">
    <source>
        <dbReference type="EMBL" id="CAG9317928.1"/>
    </source>
</evidence>
<feature type="compositionally biased region" description="Basic and acidic residues" evidence="1">
    <location>
        <begin position="19"/>
        <end position="39"/>
    </location>
</feature>
<keyword evidence="3" id="KW-1185">Reference proteome</keyword>
<dbReference type="EMBL" id="CAJZBQ010000019">
    <property type="protein sequence ID" value="CAG9317928.1"/>
    <property type="molecule type" value="Genomic_DNA"/>
</dbReference>